<name>A0A218Z8P0_9HELO</name>
<evidence type="ECO:0000256" key="1">
    <source>
        <dbReference type="SAM" id="MobiDB-lite"/>
    </source>
</evidence>
<sequence length="70" mass="7366">MANESILGSRPQVESIVGEGNSSRGDVEKNSPTGQRAGSRGISPPTGRAKHRSTRVGEVLRASGMIARYT</sequence>
<dbReference type="EMBL" id="MZNU01000113">
    <property type="protein sequence ID" value="OWP04358.1"/>
    <property type="molecule type" value="Genomic_DNA"/>
</dbReference>
<dbReference type="Proteomes" id="UP000242519">
    <property type="component" value="Unassembled WGS sequence"/>
</dbReference>
<feature type="compositionally biased region" description="Polar residues" evidence="1">
    <location>
        <begin position="20"/>
        <end position="36"/>
    </location>
</feature>
<evidence type="ECO:0000313" key="2">
    <source>
        <dbReference type="EMBL" id="OWP04358.1"/>
    </source>
</evidence>
<evidence type="ECO:0000313" key="3">
    <source>
        <dbReference type="Proteomes" id="UP000242519"/>
    </source>
</evidence>
<comment type="caution">
    <text evidence="2">The sequence shown here is derived from an EMBL/GenBank/DDBJ whole genome shotgun (WGS) entry which is preliminary data.</text>
</comment>
<accession>A0A218Z8P0</accession>
<reference evidence="2 3" key="1">
    <citation type="submission" date="2017-04" db="EMBL/GenBank/DDBJ databases">
        <title>Draft genome sequence of Marssonina coronaria NL1: causal agent of apple blotch.</title>
        <authorList>
            <person name="Cheng Q."/>
        </authorList>
    </citation>
    <scope>NUCLEOTIDE SEQUENCE [LARGE SCALE GENOMIC DNA]</scope>
    <source>
        <strain evidence="2 3">NL1</strain>
    </source>
</reference>
<proteinExistence type="predicted"/>
<feature type="region of interest" description="Disordered" evidence="1">
    <location>
        <begin position="1"/>
        <end position="70"/>
    </location>
</feature>
<dbReference type="AlphaFoldDB" id="A0A218Z8P0"/>
<dbReference type="InParanoid" id="A0A218Z8P0"/>
<keyword evidence="3" id="KW-1185">Reference proteome</keyword>
<organism evidence="2 3">
    <name type="scientific">Diplocarpon coronariae</name>
    <dbReference type="NCBI Taxonomy" id="2795749"/>
    <lineage>
        <taxon>Eukaryota</taxon>
        <taxon>Fungi</taxon>
        <taxon>Dikarya</taxon>
        <taxon>Ascomycota</taxon>
        <taxon>Pezizomycotina</taxon>
        <taxon>Leotiomycetes</taxon>
        <taxon>Helotiales</taxon>
        <taxon>Drepanopezizaceae</taxon>
        <taxon>Diplocarpon</taxon>
    </lineage>
</organism>
<gene>
    <name evidence="2" type="ORF">B2J93_5991</name>
</gene>
<protein>
    <submittedName>
        <fullName evidence="2">Uncharacterized protein</fullName>
    </submittedName>
</protein>